<keyword evidence="1" id="KW-0418">Kinase</keyword>
<sequence>MLSDKLTDKSDVYSLGVVNLELLTGTQPISNGKNIVRELNNAYQSGMIFSVIDKQMGSYSSECVEKFVSLALSCCQEDTYARPSMAEVVRELEKIWFMIPASDTRTTDLTNSDPRNTILAQSSSCQTEEVSGSELVSGVIPTITPR</sequence>
<dbReference type="Gene3D" id="1.10.510.10">
    <property type="entry name" value="Transferase(Phosphotransferase) domain 1"/>
    <property type="match status" value="1"/>
</dbReference>
<dbReference type="PANTHER" id="PTHR47989">
    <property type="entry name" value="OS01G0750732 PROTEIN"/>
    <property type="match status" value="1"/>
</dbReference>
<keyword evidence="6" id="KW-1185">Reference proteome</keyword>
<evidence type="ECO:0000256" key="1">
    <source>
        <dbReference type="ARBA" id="ARBA00022527"/>
    </source>
</evidence>
<reference evidence="5" key="1">
    <citation type="journal article" date="2016" name="Nat. Genet.">
        <title>A high-quality carrot genome assembly provides new insights into carotenoid accumulation and asterid genome evolution.</title>
        <authorList>
            <person name="Iorizzo M."/>
            <person name="Ellison S."/>
            <person name="Senalik D."/>
            <person name="Zeng P."/>
            <person name="Satapoomin P."/>
            <person name="Huang J."/>
            <person name="Bowman M."/>
            <person name="Iovene M."/>
            <person name="Sanseverino W."/>
            <person name="Cavagnaro P."/>
            <person name="Yildiz M."/>
            <person name="Macko-Podgorni A."/>
            <person name="Moranska E."/>
            <person name="Grzebelus E."/>
            <person name="Grzebelus D."/>
            <person name="Ashrafi H."/>
            <person name="Zheng Z."/>
            <person name="Cheng S."/>
            <person name="Spooner D."/>
            <person name="Van Deynze A."/>
            <person name="Simon P."/>
        </authorList>
    </citation>
    <scope>NUCLEOTIDE SEQUENCE</scope>
    <source>
        <tissue evidence="5">Leaf</tissue>
    </source>
</reference>
<keyword evidence="1" id="KW-0723">Serine/threonine-protein kinase</keyword>
<keyword evidence="1" id="KW-0808">Transferase</keyword>
<protein>
    <recommendedName>
        <fullName evidence="4">Protein kinase domain-containing protein</fullName>
    </recommendedName>
</protein>
<keyword evidence="3" id="KW-0067">ATP-binding</keyword>
<dbReference type="PROSITE" id="PS50011">
    <property type="entry name" value="PROTEIN_KINASE_DOM"/>
    <property type="match status" value="1"/>
</dbReference>
<evidence type="ECO:0000256" key="2">
    <source>
        <dbReference type="ARBA" id="ARBA00022741"/>
    </source>
</evidence>
<reference evidence="5" key="2">
    <citation type="submission" date="2022-03" db="EMBL/GenBank/DDBJ databases">
        <title>Draft title - Genomic analysis of global carrot germplasm unveils the trajectory of domestication and the origin of high carotenoid orange carrot.</title>
        <authorList>
            <person name="Iorizzo M."/>
            <person name="Ellison S."/>
            <person name="Senalik D."/>
            <person name="Macko-Podgorni A."/>
            <person name="Grzebelus D."/>
            <person name="Bostan H."/>
            <person name="Rolling W."/>
            <person name="Curaba J."/>
            <person name="Simon P."/>
        </authorList>
    </citation>
    <scope>NUCLEOTIDE SEQUENCE</scope>
    <source>
        <tissue evidence="5">Leaf</tissue>
    </source>
</reference>
<keyword evidence="2" id="KW-0547">Nucleotide-binding</keyword>
<dbReference type="GO" id="GO:0005524">
    <property type="term" value="F:ATP binding"/>
    <property type="evidence" value="ECO:0007669"/>
    <property type="project" value="UniProtKB-KW"/>
</dbReference>
<proteinExistence type="predicted"/>
<dbReference type="Proteomes" id="UP000077755">
    <property type="component" value="Chromosome 1"/>
</dbReference>
<organism evidence="5 6">
    <name type="scientific">Daucus carota subsp. sativus</name>
    <name type="common">Carrot</name>
    <dbReference type="NCBI Taxonomy" id="79200"/>
    <lineage>
        <taxon>Eukaryota</taxon>
        <taxon>Viridiplantae</taxon>
        <taxon>Streptophyta</taxon>
        <taxon>Embryophyta</taxon>
        <taxon>Tracheophyta</taxon>
        <taxon>Spermatophyta</taxon>
        <taxon>Magnoliopsida</taxon>
        <taxon>eudicotyledons</taxon>
        <taxon>Gunneridae</taxon>
        <taxon>Pentapetalae</taxon>
        <taxon>asterids</taxon>
        <taxon>campanulids</taxon>
        <taxon>Apiales</taxon>
        <taxon>Apiaceae</taxon>
        <taxon>Apioideae</taxon>
        <taxon>Scandiceae</taxon>
        <taxon>Daucinae</taxon>
        <taxon>Daucus</taxon>
        <taxon>Daucus sect. Daucus</taxon>
    </lineage>
</organism>
<dbReference type="AlphaFoldDB" id="A0AAF1AMK0"/>
<accession>A0AAF1AMK0</accession>
<evidence type="ECO:0000259" key="4">
    <source>
        <dbReference type="PROSITE" id="PS50011"/>
    </source>
</evidence>
<dbReference type="GO" id="GO:0004674">
    <property type="term" value="F:protein serine/threonine kinase activity"/>
    <property type="evidence" value="ECO:0007669"/>
    <property type="project" value="UniProtKB-KW"/>
</dbReference>
<gene>
    <name evidence="5" type="ORF">DCAR_0105221</name>
</gene>
<dbReference type="InterPro" id="IPR011009">
    <property type="entry name" value="Kinase-like_dom_sf"/>
</dbReference>
<evidence type="ECO:0000313" key="6">
    <source>
        <dbReference type="Proteomes" id="UP000077755"/>
    </source>
</evidence>
<feature type="domain" description="Protein kinase" evidence="4">
    <location>
        <begin position="1"/>
        <end position="97"/>
    </location>
</feature>
<dbReference type="EMBL" id="CP093343">
    <property type="protein sequence ID" value="WOG86027.1"/>
    <property type="molecule type" value="Genomic_DNA"/>
</dbReference>
<dbReference type="Pfam" id="PF00069">
    <property type="entry name" value="Pkinase"/>
    <property type="match status" value="1"/>
</dbReference>
<name>A0AAF1AMK0_DAUCS</name>
<dbReference type="SUPFAM" id="SSF56112">
    <property type="entry name" value="Protein kinase-like (PK-like)"/>
    <property type="match status" value="1"/>
</dbReference>
<dbReference type="InterPro" id="IPR000719">
    <property type="entry name" value="Prot_kinase_dom"/>
</dbReference>
<dbReference type="PANTHER" id="PTHR47989:SF62">
    <property type="entry name" value="OS05G0423500 PROTEIN"/>
    <property type="match status" value="1"/>
</dbReference>
<evidence type="ECO:0000256" key="3">
    <source>
        <dbReference type="ARBA" id="ARBA00022840"/>
    </source>
</evidence>
<evidence type="ECO:0000313" key="5">
    <source>
        <dbReference type="EMBL" id="WOG86027.1"/>
    </source>
</evidence>